<feature type="coiled-coil region" evidence="2">
    <location>
        <begin position="122"/>
        <end position="180"/>
    </location>
</feature>
<evidence type="ECO:0000259" key="3">
    <source>
        <dbReference type="Pfam" id="PF25954"/>
    </source>
</evidence>
<reference evidence="5" key="1">
    <citation type="journal article" date="2019" name="Int. J. Syst. Evol. Microbiol.">
        <title>The Global Catalogue of Microorganisms (GCM) 10K type strain sequencing project: providing services to taxonomists for standard genome sequencing and annotation.</title>
        <authorList>
            <consortium name="The Broad Institute Genomics Platform"/>
            <consortium name="The Broad Institute Genome Sequencing Center for Infectious Disease"/>
            <person name="Wu L."/>
            <person name="Ma J."/>
        </authorList>
    </citation>
    <scope>NUCLEOTIDE SEQUENCE [LARGE SCALE GENOMIC DNA]</scope>
    <source>
        <strain evidence="5">CCUG 55328</strain>
    </source>
</reference>
<dbReference type="Proteomes" id="UP001597151">
    <property type="component" value="Unassembled WGS sequence"/>
</dbReference>
<sequence length="367" mass="38736">MRIVSVIVAVLVTAFLYALVMHRDVLLSIAGNEPPAEVAAVQTRDTAAPPLSEAVRVVALASTARQIEDAVILRGETQAMREVELRAETSGRVVSDPLRRGSRVTAGQVICKIDIGTREAMLAEAEARLSDAQINFAAADRLSQDGFASSTRVATTEANLRSAEAALAAAAKEIERLTITAPFDGILESDSAELGSLLQPGGLCATVIQLDPIRVVGFAPETEVGRIETGVMAGARLATGQEVVGVVSFLSRSADPMTRTFRVDIEVANPDLTIRDGQTAQIAIAAPGALAHLVPQSALTLNDDGALGVRLVDADNTARFAPVRLLRDTVNGVWVEDLPEQANIIVTGQEYVSDGVPVVATYREAQQ</sequence>
<dbReference type="InterPro" id="IPR058792">
    <property type="entry name" value="Beta-barrel_RND_2"/>
</dbReference>
<dbReference type="Gene3D" id="2.40.420.20">
    <property type="match status" value="1"/>
</dbReference>
<dbReference type="Pfam" id="PF25954">
    <property type="entry name" value="Beta-barrel_RND_2"/>
    <property type="match status" value="1"/>
</dbReference>
<dbReference type="PANTHER" id="PTHR30469">
    <property type="entry name" value="MULTIDRUG RESISTANCE PROTEIN MDTA"/>
    <property type="match status" value="1"/>
</dbReference>
<dbReference type="Gene3D" id="2.40.50.100">
    <property type="match status" value="1"/>
</dbReference>
<dbReference type="Gene3D" id="1.10.287.470">
    <property type="entry name" value="Helix hairpin bin"/>
    <property type="match status" value="1"/>
</dbReference>
<comment type="caution">
    <text evidence="4">The sequence shown here is derived from an EMBL/GenBank/DDBJ whole genome shotgun (WGS) entry which is preliminary data.</text>
</comment>
<dbReference type="Gene3D" id="2.40.30.170">
    <property type="match status" value="1"/>
</dbReference>
<keyword evidence="5" id="KW-1185">Reference proteome</keyword>
<dbReference type="EMBL" id="JBHTKR010000002">
    <property type="protein sequence ID" value="MFD1194224.1"/>
    <property type="molecule type" value="Genomic_DNA"/>
</dbReference>
<accession>A0ABW3TAR2</accession>
<comment type="similarity">
    <text evidence="1">Belongs to the membrane fusion protein (MFP) (TC 8.A.1) family.</text>
</comment>
<feature type="domain" description="CusB-like beta-barrel" evidence="3">
    <location>
        <begin position="219"/>
        <end position="286"/>
    </location>
</feature>
<dbReference type="RefSeq" id="WP_380789600.1">
    <property type="nucleotide sequence ID" value="NZ_JBHTKR010000002.1"/>
</dbReference>
<dbReference type="InterPro" id="IPR006143">
    <property type="entry name" value="RND_pump_MFP"/>
</dbReference>
<dbReference type="NCBIfam" id="TIGR01730">
    <property type="entry name" value="RND_mfp"/>
    <property type="match status" value="1"/>
</dbReference>
<protein>
    <submittedName>
        <fullName evidence="4">Efflux RND transporter periplasmic adaptor subunit</fullName>
    </submittedName>
</protein>
<proteinExistence type="inferred from homology"/>
<dbReference type="SUPFAM" id="SSF111369">
    <property type="entry name" value="HlyD-like secretion proteins"/>
    <property type="match status" value="1"/>
</dbReference>
<evidence type="ECO:0000256" key="2">
    <source>
        <dbReference type="SAM" id="Coils"/>
    </source>
</evidence>
<organism evidence="4 5">
    <name type="scientific">Seohaeicola saemankumensis</name>
    <dbReference type="NCBI Taxonomy" id="481181"/>
    <lineage>
        <taxon>Bacteria</taxon>
        <taxon>Pseudomonadati</taxon>
        <taxon>Pseudomonadota</taxon>
        <taxon>Alphaproteobacteria</taxon>
        <taxon>Rhodobacterales</taxon>
        <taxon>Roseobacteraceae</taxon>
        <taxon>Seohaeicola</taxon>
    </lineage>
</organism>
<name>A0ABW3TAR2_9RHOB</name>
<gene>
    <name evidence="4" type="ORF">ACFQ3C_06045</name>
</gene>
<dbReference type="PANTHER" id="PTHR30469:SF29">
    <property type="entry name" value="BLR2860 PROTEIN"/>
    <property type="match status" value="1"/>
</dbReference>
<keyword evidence="2" id="KW-0175">Coiled coil</keyword>
<evidence type="ECO:0000313" key="5">
    <source>
        <dbReference type="Proteomes" id="UP001597151"/>
    </source>
</evidence>
<evidence type="ECO:0000256" key="1">
    <source>
        <dbReference type="ARBA" id="ARBA00009477"/>
    </source>
</evidence>
<evidence type="ECO:0000313" key="4">
    <source>
        <dbReference type="EMBL" id="MFD1194224.1"/>
    </source>
</evidence>